<reference evidence="6" key="1">
    <citation type="submission" date="2016-08" db="EMBL/GenBank/DDBJ databases">
        <authorList>
            <person name="Seilhamer J.J."/>
        </authorList>
    </citation>
    <scope>NUCLEOTIDE SEQUENCE</scope>
    <source>
        <strain evidence="6">86</strain>
    </source>
</reference>
<protein>
    <submittedName>
        <fullName evidence="6">LysR family transcriptional regulator</fullName>
    </submittedName>
</protein>
<dbReference type="AlphaFoldDB" id="A0A212KXS0"/>
<feature type="domain" description="HTH lysR-type" evidence="5">
    <location>
        <begin position="31"/>
        <end position="79"/>
    </location>
</feature>
<keyword evidence="2" id="KW-0805">Transcription regulation</keyword>
<dbReference type="SUPFAM" id="SSF53850">
    <property type="entry name" value="Periplasmic binding protein-like II"/>
    <property type="match status" value="1"/>
</dbReference>
<dbReference type="GO" id="GO:0003677">
    <property type="term" value="F:DNA binding"/>
    <property type="evidence" value="ECO:0007669"/>
    <property type="project" value="UniProtKB-KW"/>
</dbReference>
<dbReference type="GO" id="GO:0003700">
    <property type="term" value="F:DNA-binding transcription factor activity"/>
    <property type="evidence" value="ECO:0007669"/>
    <property type="project" value="InterPro"/>
</dbReference>
<dbReference type="SUPFAM" id="SSF46785">
    <property type="entry name" value="Winged helix' DNA-binding domain"/>
    <property type="match status" value="1"/>
</dbReference>
<dbReference type="InterPro" id="IPR036390">
    <property type="entry name" value="WH_DNA-bd_sf"/>
</dbReference>
<dbReference type="Gene3D" id="1.10.10.10">
    <property type="entry name" value="Winged helix-like DNA-binding domain superfamily/Winged helix DNA-binding domain"/>
    <property type="match status" value="1"/>
</dbReference>
<dbReference type="RefSeq" id="WP_353884598.1">
    <property type="nucleotide sequence ID" value="NZ_LT608334.1"/>
</dbReference>
<dbReference type="FunFam" id="1.10.10.10:FF:000001">
    <property type="entry name" value="LysR family transcriptional regulator"/>
    <property type="match status" value="1"/>
</dbReference>
<dbReference type="PROSITE" id="PS50931">
    <property type="entry name" value="HTH_LYSR"/>
    <property type="match status" value="1"/>
</dbReference>
<accession>A0A212KXS0</accession>
<dbReference type="CDD" id="cd08414">
    <property type="entry name" value="PBP2_LTTR_aromatics_like"/>
    <property type="match status" value="1"/>
</dbReference>
<evidence type="ECO:0000256" key="2">
    <source>
        <dbReference type="ARBA" id="ARBA00023015"/>
    </source>
</evidence>
<evidence type="ECO:0000256" key="1">
    <source>
        <dbReference type="ARBA" id="ARBA00009437"/>
    </source>
</evidence>
<sequence>MKNRLQQSLSIAIYRSGLGSRIALTSLIQVLTVAEYLNFRNAASALRVSQSSVSARVKALEETLGILLFERRHRGVRLTEAGRRFVAEVSIGIDHLDQAVRTARAVFNGAEGRLAIGLHTSVAFGFLADLRLRYRVAYPKIEQIIAEGKSSEMIAMVRDGKLDVAFVVGAVEAPDCHSREFWHEQLLIVLPADHALASTSAILWSDLASETFLIRNDGAGPQVFEHVVRRVVERERSPHTRHCDVGRDTLMHMVAAGEGITLANDAATHVPFPGVVFRPIVDEAEQARFRAVWSPHNRNPALKNLLDLATEMKRSTRSV</sequence>
<dbReference type="InterPro" id="IPR005119">
    <property type="entry name" value="LysR_subst-bd"/>
</dbReference>
<comment type="similarity">
    <text evidence="1">Belongs to the LysR transcriptional regulatory family.</text>
</comment>
<evidence type="ECO:0000256" key="4">
    <source>
        <dbReference type="ARBA" id="ARBA00023163"/>
    </source>
</evidence>
<dbReference type="InterPro" id="IPR000847">
    <property type="entry name" value="LysR_HTH_N"/>
</dbReference>
<evidence type="ECO:0000259" key="5">
    <source>
        <dbReference type="PROSITE" id="PS50931"/>
    </source>
</evidence>
<dbReference type="PANTHER" id="PTHR30346">
    <property type="entry name" value="TRANSCRIPTIONAL DUAL REGULATOR HCAR-RELATED"/>
    <property type="match status" value="1"/>
</dbReference>
<dbReference type="GO" id="GO:0032993">
    <property type="term" value="C:protein-DNA complex"/>
    <property type="evidence" value="ECO:0007669"/>
    <property type="project" value="TreeGrafter"/>
</dbReference>
<dbReference type="InterPro" id="IPR036388">
    <property type="entry name" value="WH-like_DNA-bd_sf"/>
</dbReference>
<dbReference type="Gene3D" id="3.40.190.10">
    <property type="entry name" value="Periplasmic binding protein-like II"/>
    <property type="match status" value="2"/>
</dbReference>
<evidence type="ECO:0000256" key="3">
    <source>
        <dbReference type="ARBA" id="ARBA00023125"/>
    </source>
</evidence>
<dbReference type="Pfam" id="PF00126">
    <property type="entry name" value="HTH_1"/>
    <property type="match status" value="1"/>
</dbReference>
<proteinExistence type="inferred from homology"/>
<dbReference type="EMBL" id="FMJD01000001">
    <property type="protein sequence ID" value="SCM70082.1"/>
    <property type="molecule type" value="Genomic_DNA"/>
</dbReference>
<gene>
    <name evidence="6" type="ORF">KL86PLE_10032</name>
</gene>
<evidence type="ECO:0000313" key="6">
    <source>
        <dbReference type="EMBL" id="SCM70082.1"/>
    </source>
</evidence>
<keyword evidence="3" id="KW-0238">DNA-binding</keyword>
<dbReference type="PANTHER" id="PTHR30346:SF0">
    <property type="entry name" value="HCA OPERON TRANSCRIPTIONAL ACTIVATOR HCAR"/>
    <property type="match status" value="1"/>
</dbReference>
<keyword evidence="4" id="KW-0804">Transcription</keyword>
<dbReference type="Pfam" id="PF03466">
    <property type="entry name" value="LysR_substrate"/>
    <property type="match status" value="1"/>
</dbReference>
<organism evidence="6">
    <name type="scientific">uncultured Pleomorphomonas sp</name>
    <dbReference type="NCBI Taxonomy" id="442121"/>
    <lineage>
        <taxon>Bacteria</taxon>
        <taxon>Pseudomonadati</taxon>
        <taxon>Pseudomonadota</taxon>
        <taxon>Alphaproteobacteria</taxon>
        <taxon>Hyphomicrobiales</taxon>
        <taxon>Pleomorphomonadaceae</taxon>
        <taxon>Pleomorphomonas</taxon>
        <taxon>environmental samples</taxon>
    </lineage>
</organism>
<name>A0A212KXS0_9HYPH</name>
<dbReference type="PRINTS" id="PR00039">
    <property type="entry name" value="HTHLYSR"/>
</dbReference>